<proteinExistence type="predicted"/>
<keyword evidence="1" id="KW-1133">Transmembrane helix</keyword>
<dbReference type="PIRSF" id="PIRSF033239">
    <property type="entry name" value="ExoD"/>
    <property type="match status" value="1"/>
</dbReference>
<accession>A0ABV7IGF8</accession>
<evidence type="ECO:0000256" key="1">
    <source>
        <dbReference type="SAM" id="Phobius"/>
    </source>
</evidence>
<keyword evidence="1" id="KW-0812">Transmembrane</keyword>
<comment type="caution">
    <text evidence="2">The sequence shown here is derived from an EMBL/GenBank/DDBJ whole genome shotgun (WGS) entry which is preliminary data.</text>
</comment>
<reference evidence="3" key="1">
    <citation type="journal article" date="2019" name="Int. J. Syst. Evol. Microbiol.">
        <title>The Global Catalogue of Microorganisms (GCM) 10K type strain sequencing project: providing services to taxonomists for standard genome sequencing and annotation.</title>
        <authorList>
            <consortium name="The Broad Institute Genomics Platform"/>
            <consortium name="The Broad Institute Genome Sequencing Center for Infectious Disease"/>
            <person name="Wu L."/>
            <person name="Ma J."/>
        </authorList>
    </citation>
    <scope>NUCLEOTIDE SEQUENCE [LARGE SCALE GENOMIC DNA]</scope>
    <source>
        <strain evidence="3">KCTC 52239</strain>
    </source>
</reference>
<feature type="transmembrane region" description="Helical" evidence="1">
    <location>
        <begin position="171"/>
        <end position="191"/>
    </location>
</feature>
<evidence type="ECO:0000313" key="3">
    <source>
        <dbReference type="Proteomes" id="UP001595557"/>
    </source>
</evidence>
<dbReference type="Pfam" id="PF06055">
    <property type="entry name" value="ExoD"/>
    <property type="match status" value="1"/>
</dbReference>
<name>A0ABV7IGF8_9RHOB</name>
<feature type="transmembrane region" description="Helical" evidence="1">
    <location>
        <begin position="132"/>
        <end position="165"/>
    </location>
</feature>
<dbReference type="Proteomes" id="UP001595557">
    <property type="component" value="Unassembled WGS sequence"/>
</dbReference>
<protein>
    <submittedName>
        <fullName evidence="2">Exopolysaccharide biosynthesis protein</fullName>
    </submittedName>
</protein>
<gene>
    <name evidence="2" type="ORF">ACFOD7_12335</name>
</gene>
<sequence>MQDNGTIRPLLDAAGDASDGDKTSIGDIVQSLGENSLTPNLIFVALAVVSPLSGIPVFSSICGITIALISAQMLVGRDHIWLPSFVMSRRIDSVRLDRALKVMRRPAGWLDRITKPRLGFLVRGPVRKLTQVLCMICGLAMPFLEVVPFTSSILGGVVGLLAFGMLARDGLFTLLGLAILLSLGGGVFWFLQ</sequence>
<dbReference type="PANTHER" id="PTHR41795">
    <property type="entry name" value="EXOPOLYSACCHARIDE SYNTHESIS PROTEIN"/>
    <property type="match status" value="1"/>
</dbReference>
<feature type="transmembrane region" description="Helical" evidence="1">
    <location>
        <begin position="41"/>
        <end position="69"/>
    </location>
</feature>
<dbReference type="RefSeq" id="WP_341351624.1">
    <property type="nucleotide sequence ID" value="NZ_JAFNAW010000088.1"/>
</dbReference>
<evidence type="ECO:0000313" key="2">
    <source>
        <dbReference type="EMBL" id="MFC3168836.1"/>
    </source>
</evidence>
<keyword evidence="3" id="KW-1185">Reference proteome</keyword>
<dbReference type="EMBL" id="JBHRTE010000048">
    <property type="protein sequence ID" value="MFC3168836.1"/>
    <property type="molecule type" value="Genomic_DNA"/>
</dbReference>
<keyword evidence="1" id="KW-0472">Membrane</keyword>
<organism evidence="2 3">
    <name type="scientific">Paracoccus fontiphilus</name>
    <dbReference type="NCBI Taxonomy" id="1815556"/>
    <lineage>
        <taxon>Bacteria</taxon>
        <taxon>Pseudomonadati</taxon>
        <taxon>Pseudomonadota</taxon>
        <taxon>Alphaproteobacteria</taxon>
        <taxon>Rhodobacterales</taxon>
        <taxon>Paracoccaceae</taxon>
        <taxon>Paracoccus</taxon>
    </lineage>
</organism>
<dbReference type="InterPro" id="IPR010331">
    <property type="entry name" value="ExoD"/>
</dbReference>
<dbReference type="PANTHER" id="PTHR41795:SF1">
    <property type="entry name" value="EXOPOLYSACCHARIDE SYNTHESIS PROTEIN"/>
    <property type="match status" value="1"/>
</dbReference>